<dbReference type="Pfam" id="PF21338">
    <property type="entry name" value="Top1B_N_bact"/>
    <property type="match status" value="1"/>
</dbReference>
<dbReference type="PATRIC" id="fig|626887.3.peg.1565"/>
<feature type="domain" description="DNA topoisomerase IB N-terminal" evidence="8">
    <location>
        <begin position="14"/>
        <end position="61"/>
    </location>
</feature>
<evidence type="ECO:0000256" key="1">
    <source>
        <dbReference type="ARBA" id="ARBA00000213"/>
    </source>
</evidence>
<keyword evidence="10" id="KW-1185">Reference proteome</keyword>
<keyword evidence="5" id="KW-0238">DNA-binding</keyword>
<dbReference type="Proteomes" id="UP000013165">
    <property type="component" value="Unassembled WGS sequence"/>
</dbReference>
<dbReference type="SUPFAM" id="SSF56349">
    <property type="entry name" value="DNA breaking-rejoining enzymes"/>
    <property type="match status" value="1"/>
</dbReference>
<dbReference type="PROSITE" id="PS52038">
    <property type="entry name" value="TOPO_IB_2"/>
    <property type="match status" value="1"/>
</dbReference>
<dbReference type="InterPro" id="IPR013500">
    <property type="entry name" value="TopoI_cat_euk"/>
</dbReference>
<evidence type="ECO:0000259" key="8">
    <source>
        <dbReference type="Pfam" id="PF21338"/>
    </source>
</evidence>
<evidence type="ECO:0000313" key="9">
    <source>
        <dbReference type="EMBL" id="ENO15248.2"/>
    </source>
</evidence>
<gene>
    <name evidence="9" type="ORF">J057_07856</name>
</gene>
<evidence type="ECO:0000313" key="10">
    <source>
        <dbReference type="Proteomes" id="UP000013165"/>
    </source>
</evidence>
<dbReference type="InterPro" id="IPR049331">
    <property type="entry name" value="Top1B_N_bact"/>
</dbReference>
<dbReference type="GO" id="GO:0003677">
    <property type="term" value="F:DNA binding"/>
    <property type="evidence" value="ECO:0007669"/>
    <property type="project" value="UniProtKB-KW"/>
</dbReference>
<keyword evidence="4" id="KW-0799">Topoisomerase</keyword>
<evidence type="ECO:0000256" key="6">
    <source>
        <dbReference type="ARBA" id="ARBA00023235"/>
    </source>
</evidence>
<dbReference type="InterPro" id="IPR001631">
    <property type="entry name" value="TopoI"/>
</dbReference>
<dbReference type="InterPro" id="IPR014711">
    <property type="entry name" value="TopoI_cat_a-hlx-sub_euk"/>
</dbReference>
<dbReference type="SUPFAM" id="SSF55869">
    <property type="entry name" value="DNA topoisomerase I domain"/>
    <property type="match status" value="1"/>
</dbReference>
<dbReference type="HOGENOM" id="CLU_046978_1_1_6"/>
<dbReference type="Pfam" id="PF01028">
    <property type="entry name" value="Topoisom_I"/>
    <property type="match status" value="1"/>
</dbReference>
<reference evidence="9 10" key="1">
    <citation type="journal article" date="2013" name="Genome Announc.">
        <title>Genome Sequence of the Polycyclic Aromatic Hydrocarbon-Degrading Bacterium Strain Marinobacter nanhaiticus D15-8WT.</title>
        <authorList>
            <person name="Cui Z."/>
            <person name="Gao W."/>
            <person name="Li Q."/>
            <person name="Xu G."/>
            <person name="Zheng L."/>
        </authorList>
    </citation>
    <scope>NUCLEOTIDE SEQUENCE [LARGE SCALE GENOMIC DNA]</scope>
    <source>
        <strain evidence="9 10">D15-8W</strain>
    </source>
</reference>
<evidence type="ECO:0000256" key="4">
    <source>
        <dbReference type="ARBA" id="ARBA00023029"/>
    </source>
</evidence>
<evidence type="ECO:0000256" key="5">
    <source>
        <dbReference type="ARBA" id="ARBA00023125"/>
    </source>
</evidence>
<dbReference type="Gene3D" id="3.90.15.10">
    <property type="entry name" value="Topoisomerase I, Chain A, domain 3"/>
    <property type="match status" value="1"/>
</dbReference>
<proteinExistence type="inferred from homology"/>
<dbReference type="InterPro" id="IPR011010">
    <property type="entry name" value="DNA_brk_join_enz"/>
</dbReference>
<comment type="catalytic activity">
    <reaction evidence="1">
        <text>ATP-independent breakage of single-stranded DNA, followed by passage and rejoining.</text>
        <dbReference type="EC" id="5.6.2.1"/>
    </reaction>
</comment>
<accession>N6X2H2</accession>
<name>N6X2H2_9GAMM</name>
<comment type="similarity">
    <text evidence="2">Belongs to the type IB topoisomerase family.</text>
</comment>
<evidence type="ECO:0000259" key="7">
    <source>
        <dbReference type="Pfam" id="PF01028"/>
    </source>
</evidence>
<feature type="domain" description="DNA topoisomerase I catalytic core eukaryotic-type" evidence="7">
    <location>
        <begin position="75"/>
        <end position="303"/>
    </location>
</feature>
<dbReference type="Gene3D" id="3.30.66.10">
    <property type="entry name" value="DNA topoisomerase I domain"/>
    <property type="match status" value="1"/>
</dbReference>
<keyword evidence="6 9" id="KW-0413">Isomerase</keyword>
<dbReference type="STRING" id="626887.J057_07856"/>
<sequence>MDRYVLRKPHGKSFTYRYPNGRTVRNAGLKRWIRNLVIPPAWRDVKIELDRDAKVLATGRDSEGRKQYVYNPDWTEEASQQKYQRILRFGAQLETMRRVTGQHIQRRPIDETTVLACMTRMLDDAFFRPGSGAYTRDHKTYGLTTLRAKHMDIKKDRVEFDYEGKSHQHQHRTVTDRQVREVLRKLEGMTGYELFDITLPDGNRRKITAQDLNHYISDVMGEDFSAKDFRTWAGTVLMAVALDQLGPAADQKISKSNVVQAVKSVAEQLGNTPATCRSSYIHPNVILHYESGRTLDYFRRQLKRYRGKLVSLDEKATLNLLNQLVEQERKQV</sequence>
<dbReference type="eggNOG" id="COG3569">
    <property type="taxonomic scope" value="Bacteria"/>
</dbReference>
<dbReference type="Gene3D" id="1.10.132.120">
    <property type="match status" value="1"/>
</dbReference>
<comment type="caution">
    <text evidence="9">The sequence shown here is derived from an EMBL/GenBank/DDBJ whole genome shotgun (WGS) entry which is preliminary data.</text>
</comment>
<dbReference type="EC" id="5.6.2.1" evidence="3"/>
<protein>
    <recommendedName>
        <fullName evidence="3">DNA topoisomerase</fullName>
        <ecNumber evidence="3">5.6.2.1</ecNumber>
    </recommendedName>
</protein>
<dbReference type="GO" id="GO:0003917">
    <property type="term" value="F:DNA topoisomerase type I (single strand cut, ATP-independent) activity"/>
    <property type="evidence" value="ECO:0007669"/>
    <property type="project" value="UniProtKB-EC"/>
</dbReference>
<dbReference type="EMBL" id="APLQ01000011">
    <property type="protein sequence ID" value="ENO15248.2"/>
    <property type="molecule type" value="Genomic_DNA"/>
</dbReference>
<evidence type="ECO:0000256" key="2">
    <source>
        <dbReference type="ARBA" id="ARBA00006645"/>
    </source>
</evidence>
<organism evidence="9 10">
    <name type="scientific">Marinobacter nanhaiticus D15-8W</name>
    <dbReference type="NCBI Taxonomy" id="626887"/>
    <lineage>
        <taxon>Bacteria</taxon>
        <taxon>Pseudomonadati</taxon>
        <taxon>Pseudomonadota</taxon>
        <taxon>Gammaproteobacteria</taxon>
        <taxon>Pseudomonadales</taxon>
        <taxon>Marinobacteraceae</taxon>
        <taxon>Marinobacter</taxon>
    </lineage>
</organism>
<dbReference type="OrthoDB" id="9778962at2"/>
<dbReference type="AlphaFoldDB" id="N6X2H2"/>
<dbReference type="InterPro" id="IPR035447">
    <property type="entry name" value="DNA_topo_I_N_sf"/>
</dbReference>
<dbReference type="GO" id="GO:0006265">
    <property type="term" value="P:DNA topological change"/>
    <property type="evidence" value="ECO:0007669"/>
    <property type="project" value="InterPro"/>
</dbReference>
<evidence type="ECO:0000256" key="3">
    <source>
        <dbReference type="ARBA" id="ARBA00012891"/>
    </source>
</evidence>
<dbReference type="PRINTS" id="PR00416">
    <property type="entry name" value="EUTPISMRASEI"/>
</dbReference>